<accession>A0AAQ3KW93</accession>
<keyword evidence="2" id="KW-1185">Reference proteome</keyword>
<organism evidence="1 2">
    <name type="scientific">Canna indica</name>
    <name type="common">Indian-shot</name>
    <dbReference type="NCBI Taxonomy" id="4628"/>
    <lineage>
        <taxon>Eukaryota</taxon>
        <taxon>Viridiplantae</taxon>
        <taxon>Streptophyta</taxon>
        <taxon>Embryophyta</taxon>
        <taxon>Tracheophyta</taxon>
        <taxon>Spermatophyta</taxon>
        <taxon>Magnoliopsida</taxon>
        <taxon>Liliopsida</taxon>
        <taxon>Zingiberales</taxon>
        <taxon>Cannaceae</taxon>
        <taxon>Canna</taxon>
    </lineage>
</organism>
<evidence type="ECO:0000313" key="1">
    <source>
        <dbReference type="EMBL" id="WOL14707.1"/>
    </source>
</evidence>
<gene>
    <name evidence="1" type="ORF">Cni_G23488</name>
</gene>
<proteinExistence type="predicted"/>
<dbReference type="EMBL" id="CP136896">
    <property type="protein sequence ID" value="WOL14707.1"/>
    <property type="molecule type" value="Genomic_DNA"/>
</dbReference>
<name>A0AAQ3KW93_9LILI</name>
<evidence type="ECO:0000313" key="2">
    <source>
        <dbReference type="Proteomes" id="UP001327560"/>
    </source>
</evidence>
<dbReference type="Proteomes" id="UP001327560">
    <property type="component" value="Chromosome 7"/>
</dbReference>
<reference evidence="1 2" key="1">
    <citation type="submission" date="2023-10" db="EMBL/GenBank/DDBJ databases">
        <title>Chromosome-scale genome assembly provides insights into flower coloration mechanisms of Canna indica.</title>
        <authorList>
            <person name="Li C."/>
        </authorList>
    </citation>
    <scope>NUCLEOTIDE SEQUENCE [LARGE SCALE GENOMIC DNA]</scope>
    <source>
        <tissue evidence="1">Flower</tissue>
    </source>
</reference>
<sequence>MASLVLILSELVRPEKVELLLNAANYPPNTSSAPSGGAVSATAFRKAMRSATKSMRPESARGDDEVFEEDLSEVKVSVESIWP</sequence>
<dbReference type="AlphaFoldDB" id="A0AAQ3KW93"/>
<protein>
    <submittedName>
        <fullName evidence="1">Uncharacterized protein</fullName>
    </submittedName>
</protein>